<comment type="caution">
    <text evidence="1">The sequence shown here is derived from an EMBL/GenBank/DDBJ whole genome shotgun (WGS) entry which is preliminary data.</text>
</comment>
<gene>
    <name evidence="1" type="ORF">TWF696_007658</name>
</gene>
<keyword evidence="2" id="KW-1185">Reference proteome</keyword>
<dbReference type="EMBL" id="JAVHNQ010000006">
    <property type="protein sequence ID" value="KAK6344010.1"/>
    <property type="molecule type" value="Genomic_DNA"/>
</dbReference>
<accession>A0AAV9UN65</accession>
<reference evidence="1 2" key="1">
    <citation type="submission" date="2019-10" db="EMBL/GenBank/DDBJ databases">
        <authorList>
            <person name="Palmer J.M."/>
        </authorList>
    </citation>
    <scope>NUCLEOTIDE SEQUENCE [LARGE SCALE GENOMIC DNA]</scope>
    <source>
        <strain evidence="1 2">TWF696</strain>
    </source>
</reference>
<dbReference type="AlphaFoldDB" id="A0AAV9UN65"/>
<organism evidence="1 2">
    <name type="scientific">Orbilia brochopaga</name>
    <dbReference type="NCBI Taxonomy" id="3140254"/>
    <lineage>
        <taxon>Eukaryota</taxon>
        <taxon>Fungi</taxon>
        <taxon>Dikarya</taxon>
        <taxon>Ascomycota</taxon>
        <taxon>Pezizomycotina</taxon>
        <taxon>Orbiliomycetes</taxon>
        <taxon>Orbiliales</taxon>
        <taxon>Orbiliaceae</taxon>
        <taxon>Orbilia</taxon>
    </lineage>
</organism>
<proteinExistence type="predicted"/>
<evidence type="ECO:0000313" key="1">
    <source>
        <dbReference type="EMBL" id="KAK6344010.1"/>
    </source>
</evidence>
<dbReference type="Proteomes" id="UP001375240">
    <property type="component" value="Unassembled WGS sequence"/>
</dbReference>
<name>A0AAV9UN65_9PEZI</name>
<protein>
    <submittedName>
        <fullName evidence="1">Uncharacterized protein</fullName>
    </submittedName>
</protein>
<sequence length="169" mass="18414">MLELRAREKFFDLFGDPNVQLVVLPVVAADGMTLQGMQDAQTSGCVKTQEITVAALQEHIGSMAYPRLYRLAMSRFQESLAILTNTRIWARPEGYAISKEKKIAMTEAVASACRGLDAVQSELSAEGMAKPTALTGIQLFLLTCEATFENPGKEQSMSCVVSFSSTILN</sequence>
<evidence type="ECO:0000313" key="2">
    <source>
        <dbReference type="Proteomes" id="UP001375240"/>
    </source>
</evidence>